<dbReference type="InterPro" id="IPR051051">
    <property type="entry name" value="E3_ubiq-ligase_TRIM/RNF"/>
</dbReference>
<keyword evidence="2" id="KW-0479">Metal-binding</keyword>
<dbReference type="InterPro" id="IPR000315">
    <property type="entry name" value="Znf_B-box"/>
</dbReference>
<evidence type="ECO:0000256" key="1">
    <source>
        <dbReference type="ARBA" id="ARBA00022588"/>
    </source>
</evidence>
<dbReference type="Proteomes" id="UP000186698">
    <property type="component" value="Chromosome 1L"/>
</dbReference>
<evidence type="ECO:0000256" key="7">
    <source>
        <dbReference type="ARBA" id="ARBA00023054"/>
    </source>
</evidence>
<accession>A0A8J1LCH2</accession>
<dbReference type="PRINTS" id="PR01407">
    <property type="entry name" value="BUTYPHLNCDUF"/>
</dbReference>
<evidence type="ECO:0000256" key="6">
    <source>
        <dbReference type="ARBA" id="ARBA00022859"/>
    </source>
</evidence>
<dbReference type="Pfam" id="PF00622">
    <property type="entry name" value="SPRY"/>
    <property type="match status" value="1"/>
</dbReference>
<dbReference type="InterPro" id="IPR003649">
    <property type="entry name" value="Bbox_C"/>
</dbReference>
<dbReference type="PROSITE" id="PS00518">
    <property type="entry name" value="ZF_RING_1"/>
    <property type="match status" value="1"/>
</dbReference>
<evidence type="ECO:0000313" key="13">
    <source>
        <dbReference type="Proteomes" id="UP000186698"/>
    </source>
</evidence>
<dbReference type="Gene3D" id="3.30.40.10">
    <property type="entry name" value="Zinc/RING finger domain, C3HC4 (zinc finger)"/>
    <property type="match status" value="1"/>
</dbReference>
<evidence type="ECO:0000256" key="8">
    <source>
        <dbReference type="PROSITE-ProRule" id="PRU00024"/>
    </source>
</evidence>
<feature type="domain" description="B30.2/SPRY" evidence="12">
    <location>
        <begin position="335"/>
        <end position="526"/>
    </location>
</feature>
<dbReference type="InterPro" id="IPR013083">
    <property type="entry name" value="Znf_RING/FYVE/PHD"/>
</dbReference>
<dbReference type="InterPro" id="IPR001870">
    <property type="entry name" value="B30.2/SPRY"/>
</dbReference>
<evidence type="ECO:0000259" key="10">
    <source>
        <dbReference type="PROSITE" id="PS50089"/>
    </source>
</evidence>
<keyword evidence="3 8" id="KW-0863">Zinc-finger</keyword>
<evidence type="ECO:0000259" key="11">
    <source>
        <dbReference type="PROSITE" id="PS50119"/>
    </source>
</evidence>
<dbReference type="GeneID" id="121396166"/>
<evidence type="ECO:0000256" key="4">
    <source>
        <dbReference type="ARBA" id="ARBA00022786"/>
    </source>
</evidence>
<dbReference type="InterPro" id="IPR013320">
    <property type="entry name" value="ConA-like_dom_sf"/>
</dbReference>
<dbReference type="PROSITE" id="PS50089">
    <property type="entry name" value="ZF_RING_2"/>
    <property type="match status" value="1"/>
</dbReference>
<dbReference type="Gene3D" id="2.60.120.920">
    <property type="match status" value="1"/>
</dbReference>
<dbReference type="InterPro" id="IPR017907">
    <property type="entry name" value="Znf_RING_CS"/>
</dbReference>
<keyword evidence="13" id="KW-1185">Reference proteome</keyword>
<dbReference type="Pfam" id="PF13445">
    <property type="entry name" value="zf-RING_UBOX"/>
    <property type="match status" value="1"/>
</dbReference>
<name>A0A8J1LCH2_XENLA</name>
<dbReference type="Pfam" id="PF13765">
    <property type="entry name" value="PRY"/>
    <property type="match status" value="1"/>
</dbReference>
<dbReference type="SUPFAM" id="SSF57845">
    <property type="entry name" value="B-box zinc-binding domain"/>
    <property type="match status" value="1"/>
</dbReference>
<dbReference type="PANTHER" id="PTHR25465:SF71">
    <property type="entry name" value="E3 UBIQUITIN-PROTEIN LIGASE TRIM39-LIKE"/>
    <property type="match status" value="1"/>
</dbReference>
<feature type="region of interest" description="Disordered" evidence="9">
    <location>
        <begin position="186"/>
        <end position="221"/>
    </location>
</feature>
<dbReference type="SMART" id="SM00589">
    <property type="entry name" value="PRY"/>
    <property type="match status" value="1"/>
</dbReference>
<dbReference type="Gene3D" id="3.30.160.60">
    <property type="entry name" value="Classic Zinc Finger"/>
    <property type="match status" value="1"/>
</dbReference>
<dbReference type="GO" id="GO:0008270">
    <property type="term" value="F:zinc ion binding"/>
    <property type="evidence" value="ECO:0007669"/>
    <property type="project" value="UniProtKB-KW"/>
</dbReference>
<proteinExistence type="predicted"/>
<dbReference type="SUPFAM" id="SSF49899">
    <property type="entry name" value="Concanavalin A-like lectins/glucanases"/>
    <property type="match status" value="1"/>
</dbReference>
<dbReference type="OrthoDB" id="6105938at2759"/>
<reference evidence="14" key="1">
    <citation type="submission" date="2025-08" db="UniProtKB">
        <authorList>
            <consortium name="RefSeq"/>
        </authorList>
    </citation>
    <scope>IDENTIFICATION</scope>
    <source>
        <strain evidence="14">J_2021</strain>
        <tissue evidence="14">Erythrocytes</tissue>
    </source>
</reference>
<dbReference type="GO" id="GO:0045087">
    <property type="term" value="P:innate immune response"/>
    <property type="evidence" value="ECO:0007669"/>
    <property type="project" value="UniProtKB-KW"/>
</dbReference>
<organism evidence="13 14">
    <name type="scientific">Xenopus laevis</name>
    <name type="common">African clawed frog</name>
    <dbReference type="NCBI Taxonomy" id="8355"/>
    <lineage>
        <taxon>Eukaryota</taxon>
        <taxon>Metazoa</taxon>
        <taxon>Chordata</taxon>
        <taxon>Craniata</taxon>
        <taxon>Vertebrata</taxon>
        <taxon>Euteleostomi</taxon>
        <taxon>Amphibia</taxon>
        <taxon>Batrachia</taxon>
        <taxon>Anura</taxon>
        <taxon>Pipoidea</taxon>
        <taxon>Pipidae</taxon>
        <taxon>Xenopodinae</taxon>
        <taxon>Xenopus</taxon>
        <taxon>Xenopus</taxon>
    </lineage>
</organism>
<dbReference type="KEGG" id="xla:121396166"/>
<dbReference type="InterPro" id="IPR006574">
    <property type="entry name" value="PRY"/>
</dbReference>
<protein>
    <submittedName>
        <fullName evidence="14">E3 ubiquitin/ISG15 ligase TRIM25-like</fullName>
    </submittedName>
</protein>
<evidence type="ECO:0000313" key="14">
    <source>
        <dbReference type="RefSeq" id="XP_041426664.1"/>
    </source>
</evidence>
<dbReference type="RefSeq" id="XP_041426664.1">
    <property type="nucleotide sequence ID" value="XM_041570730.1"/>
</dbReference>
<dbReference type="AlphaFoldDB" id="A0A8J1LCH2"/>
<evidence type="ECO:0000256" key="2">
    <source>
        <dbReference type="ARBA" id="ARBA00022723"/>
    </source>
</evidence>
<dbReference type="GO" id="GO:0005737">
    <property type="term" value="C:cytoplasm"/>
    <property type="evidence" value="ECO:0007669"/>
    <property type="project" value="UniProtKB-ARBA"/>
</dbReference>
<evidence type="ECO:0000259" key="12">
    <source>
        <dbReference type="PROSITE" id="PS50188"/>
    </source>
</evidence>
<keyword evidence="4" id="KW-0833">Ubl conjugation pathway</keyword>
<feature type="domain" description="RING-type" evidence="10">
    <location>
        <begin position="12"/>
        <end position="57"/>
    </location>
</feature>
<keyword evidence="6" id="KW-0391">Immunity</keyword>
<dbReference type="Pfam" id="PF00643">
    <property type="entry name" value="zf-B_box"/>
    <property type="match status" value="1"/>
</dbReference>
<dbReference type="PROSITE" id="PS50119">
    <property type="entry name" value="ZF_BBOX"/>
    <property type="match status" value="1"/>
</dbReference>
<dbReference type="SMART" id="SM00449">
    <property type="entry name" value="SPRY"/>
    <property type="match status" value="1"/>
</dbReference>
<feature type="domain" description="B box-type" evidence="11">
    <location>
        <begin position="142"/>
        <end position="178"/>
    </location>
</feature>
<keyword evidence="7" id="KW-0175">Coiled coil</keyword>
<dbReference type="InterPro" id="IPR043136">
    <property type="entry name" value="B30.2/SPRY_sf"/>
</dbReference>
<dbReference type="PANTHER" id="PTHR25465">
    <property type="entry name" value="B-BOX DOMAIN CONTAINING"/>
    <property type="match status" value="1"/>
</dbReference>
<evidence type="ECO:0000256" key="3">
    <source>
        <dbReference type="ARBA" id="ARBA00022771"/>
    </source>
</evidence>
<dbReference type="CDD" id="cd16597">
    <property type="entry name" value="RING-HC_TRIM25_C-IV"/>
    <property type="match status" value="1"/>
</dbReference>
<dbReference type="InterPro" id="IPR027370">
    <property type="entry name" value="Znf-RING_euk"/>
</dbReference>
<keyword evidence="1" id="KW-0399">Innate immunity</keyword>
<sequence length="526" mass="60111">MATADLRDELSCSICRDIYTDPVSLPCGHNFCQGCIGTTWDTQVETFLENPSCPECRQRFSRRPELTTDWKLRDLVERFRPTETEPGETGIFCTYCVLSPVPAAKSCLLCEASLCDTHLRGHNKSAEHVLTQPTDSFMERKCSVHHKVLEYFCCEESVCVCVSCYLAGEHRGHRVELLSEASEKKKEKPRKVLEKLRPEREETERGAQRLQERRREVAEKAAGETERVTALFRDIREQLEALEKRLLSDISRQKEKLSLPLTDLIHQLEIKKDELSRKIRHIEELCNMADPLTVLQERESHGAADNEGGREREDIKVPAVGDLDVDLISETLLTGLAAIGTGVKRRIYGQEATDLLLDINTAGNLVSVSGDRKCASYSRTDQCHPQTPERFQVPQTLSSRSFPSGRHYWEVEVSESGSWMVGMAYPSIERRGDQSCIGNNNKSWGLYRWYNNNYTVTHDSKDTDLPHVSSCRRIRISLDYEAGRLSFYELSEPIRHLHTFTVTFTEPLHAAFWVGWNKKAWVRIIS</sequence>
<dbReference type="CDD" id="cd19769">
    <property type="entry name" value="Bbox2_TRIM16-like"/>
    <property type="match status" value="1"/>
</dbReference>
<evidence type="ECO:0000256" key="5">
    <source>
        <dbReference type="ARBA" id="ARBA00022833"/>
    </source>
</evidence>
<dbReference type="CDD" id="cd12891">
    <property type="entry name" value="SPRY_PRY_C-I_2"/>
    <property type="match status" value="1"/>
</dbReference>
<gene>
    <name evidence="14" type="primary">LOC121396166</name>
</gene>
<dbReference type="InterPro" id="IPR001841">
    <property type="entry name" value="Znf_RING"/>
</dbReference>
<evidence type="ECO:0000256" key="9">
    <source>
        <dbReference type="SAM" id="MobiDB-lite"/>
    </source>
</evidence>
<dbReference type="PROSITE" id="PS50188">
    <property type="entry name" value="B302_SPRY"/>
    <property type="match status" value="1"/>
</dbReference>
<dbReference type="SUPFAM" id="SSF57850">
    <property type="entry name" value="RING/U-box"/>
    <property type="match status" value="1"/>
</dbReference>
<dbReference type="InterPro" id="IPR003879">
    <property type="entry name" value="Butyrophylin_SPRY"/>
</dbReference>
<dbReference type="SMART" id="SM00336">
    <property type="entry name" value="BBOX"/>
    <property type="match status" value="1"/>
</dbReference>
<dbReference type="InterPro" id="IPR003877">
    <property type="entry name" value="SPRY_dom"/>
</dbReference>
<dbReference type="SMART" id="SM00184">
    <property type="entry name" value="RING"/>
    <property type="match status" value="1"/>
</dbReference>
<dbReference type="SMART" id="SM00502">
    <property type="entry name" value="BBC"/>
    <property type="match status" value="1"/>
</dbReference>
<keyword evidence="5" id="KW-0862">Zinc</keyword>